<dbReference type="AlphaFoldDB" id="A0AAP2WGE2"/>
<comment type="caution">
    <text evidence="1">The sequence shown here is derived from an EMBL/GenBank/DDBJ whole genome shotgun (WGS) entry which is preliminary data.</text>
</comment>
<evidence type="ECO:0000313" key="1">
    <source>
        <dbReference type="EMBL" id="MCF5654062.1"/>
    </source>
</evidence>
<protein>
    <submittedName>
        <fullName evidence="1">Uncharacterized protein</fullName>
    </submittedName>
</protein>
<evidence type="ECO:0000313" key="2">
    <source>
        <dbReference type="Proteomes" id="UP000814126"/>
    </source>
</evidence>
<dbReference type="EMBL" id="WJZX01000005">
    <property type="protein sequence ID" value="MCF5654062.1"/>
    <property type="molecule type" value="Genomic_DNA"/>
</dbReference>
<name>A0AAP2WGE2_9PSED</name>
<accession>A0AAP2WGE2</accession>
<proteinExistence type="predicted"/>
<reference evidence="1" key="1">
    <citation type="submission" date="2019-11" db="EMBL/GenBank/DDBJ databases">
        <title>Epiphytic Pseudomonas syringae from cherry orchards.</title>
        <authorList>
            <person name="Hulin M.T."/>
        </authorList>
    </citation>
    <scope>NUCLEOTIDE SEQUENCE</scope>
    <source>
        <strain evidence="1">PA-2-1F</strain>
    </source>
</reference>
<organism evidence="1 2">
    <name type="scientific">Pseudomonas poae</name>
    <dbReference type="NCBI Taxonomy" id="200451"/>
    <lineage>
        <taxon>Bacteria</taxon>
        <taxon>Pseudomonadati</taxon>
        <taxon>Pseudomonadota</taxon>
        <taxon>Gammaproteobacteria</taxon>
        <taxon>Pseudomonadales</taxon>
        <taxon>Pseudomonadaceae</taxon>
        <taxon>Pseudomonas</taxon>
    </lineage>
</organism>
<dbReference type="Proteomes" id="UP000814126">
    <property type="component" value="Unassembled WGS sequence"/>
</dbReference>
<sequence>MEKQQQEPNSVQRPRALTAAYTANVLGGQASFQPIPTLAFRPKTYLTLSATANLIPGLVSAGASKTIRFDPLIRVSPTDTGGVTVGFTPRLEVELSGAVRAGLTNIFNTGLGVNGGLGGAQKFTFGAPQFSANLEPNGVFNAHADLNPTLGSEQTVSANIGAGFGVGAISVGANQSFSHSLGQQIKVGGPGVQFQLSSTGQPKISTNWDRTVSISNSYTFSPKANLNGQISAGQVDARASLGAGPSFTIEHNVIFNTDPARKAPPRHEFSARSGVSVDGSFGFRVSLLPSGSPLNISAEVGFNPGVSVSGGGRYTL</sequence>
<gene>
    <name evidence="1" type="ORF">GIV46_03425</name>
</gene>